<dbReference type="RefSeq" id="WP_281468626.1">
    <property type="nucleotide sequence ID" value="NZ_CP124535.1"/>
</dbReference>
<sequence length="318" mass="33278">METARKATDPVMAGPDEALALPDANSPPPPPPPQPSPAADMPAATLPEGGVQPLVYYAVWLPGPAGAPTGAPIYLPAGGGALPPVAGSPPPVMAPAPAQAPGGAGSAASQAQAHNQRLLVWAIILGVMAVHLPWIAYLVAVHGCWGTFIDACWQAPVTEGLLEGEIDPFAETVGDPYLFARIVFLMLRVQAVLSADWGEYSQAMQLSTGLGSFVLTRIVASNGLVFQARGKAVYLAALCLTLFFILFWAELHLTSDEGHPLLGDDTVLDYISQTLPPDFASYGSVRDGLMQLLQFLRLADALILGACLALPTTQRKTA</sequence>
<feature type="transmembrane region" description="Helical" evidence="2">
    <location>
        <begin position="292"/>
        <end position="310"/>
    </location>
</feature>
<feature type="transmembrane region" description="Helical" evidence="2">
    <location>
        <begin position="203"/>
        <end position="220"/>
    </location>
</feature>
<evidence type="ECO:0000256" key="2">
    <source>
        <dbReference type="SAM" id="Phobius"/>
    </source>
</evidence>
<reference evidence="3 4" key="1">
    <citation type="submission" date="2023-04" db="EMBL/GenBank/DDBJ databases">
        <title>YMD61, complete Genome.</title>
        <authorList>
            <person name="Zhang J."/>
        </authorList>
    </citation>
    <scope>NUCLEOTIDE SEQUENCE [LARGE SCALE GENOMIC DNA]</scope>
    <source>
        <strain evidence="3 4">YMD61</strain>
    </source>
</reference>
<gene>
    <name evidence="3" type="ORF">QF092_06220</name>
</gene>
<protein>
    <submittedName>
        <fullName evidence="3">Uncharacterized protein</fullName>
    </submittedName>
</protein>
<name>A0ABY8QAW9_9RHOB</name>
<dbReference type="EMBL" id="CP124535">
    <property type="protein sequence ID" value="WGV17385.1"/>
    <property type="molecule type" value="Genomic_DNA"/>
</dbReference>
<dbReference type="Proteomes" id="UP001230978">
    <property type="component" value="Chromosome"/>
</dbReference>
<evidence type="ECO:0000256" key="1">
    <source>
        <dbReference type="SAM" id="MobiDB-lite"/>
    </source>
</evidence>
<evidence type="ECO:0000313" key="4">
    <source>
        <dbReference type="Proteomes" id="UP001230978"/>
    </source>
</evidence>
<organism evidence="3 4">
    <name type="scientific">Fuscovulum ytuae</name>
    <dbReference type="NCBI Taxonomy" id="3042299"/>
    <lineage>
        <taxon>Bacteria</taxon>
        <taxon>Pseudomonadati</taxon>
        <taxon>Pseudomonadota</taxon>
        <taxon>Alphaproteobacteria</taxon>
        <taxon>Rhodobacterales</taxon>
        <taxon>Paracoccaceae</taxon>
        <taxon>Fuscovulum</taxon>
    </lineage>
</organism>
<feature type="compositionally biased region" description="Pro residues" evidence="1">
    <location>
        <begin position="25"/>
        <end position="36"/>
    </location>
</feature>
<feature type="compositionally biased region" description="Low complexity" evidence="1">
    <location>
        <begin position="95"/>
        <end position="108"/>
    </location>
</feature>
<keyword evidence="4" id="KW-1185">Reference proteome</keyword>
<evidence type="ECO:0000313" key="3">
    <source>
        <dbReference type="EMBL" id="WGV17385.1"/>
    </source>
</evidence>
<accession>A0ABY8QAW9</accession>
<proteinExistence type="predicted"/>
<keyword evidence="2" id="KW-0812">Transmembrane</keyword>
<feature type="transmembrane region" description="Helical" evidence="2">
    <location>
        <begin position="118"/>
        <end position="140"/>
    </location>
</feature>
<feature type="region of interest" description="Disordered" evidence="1">
    <location>
        <begin position="1"/>
        <end position="45"/>
    </location>
</feature>
<keyword evidence="2" id="KW-0472">Membrane</keyword>
<feature type="region of interest" description="Disordered" evidence="1">
    <location>
        <begin position="86"/>
        <end position="108"/>
    </location>
</feature>
<feature type="transmembrane region" description="Helical" evidence="2">
    <location>
        <begin position="232"/>
        <end position="249"/>
    </location>
</feature>
<keyword evidence="2" id="KW-1133">Transmembrane helix</keyword>